<dbReference type="Pfam" id="PF19463">
    <property type="entry name" value="DUF6000"/>
    <property type="match status" value="1"/>
</dbReference>
<evidence type="ECO:0000313" key="2">
    <source>
        <dbReference type="EMBL" id="TCC20390.1"/>
    </source>
</evidence>
<protein>
    <submittedName>
        <fullName evidence="2">Uncharacterized protein</fullName>
    </submittedName>
</protein>
<dbReference type="RefSeq" id="WP_131465986.1">
    <property type="nucleotide sequence ID" value="NZ_SJJY01000007.1"/>
</dbReference>
<feature type="region of interest" description="Disordered" evidence="1">
    <location>
        <begin position="198"/>
        <end position="226"/>
    </location>
</feature>
<evidence type="ECO:0000256" key="1">
    <source>
        <dbReference type="SAM" id="MobiDB-lite"/>
    </source>
</evidence>
<gene>
    <name evidence="2" type="ORF">E0H58_30205</name>
</gene>
<organism evidence="2 3">
    <name type="scientific">Kribbella speibonae</name>
    <dbReference type="NCBI Taxonomy" id="1572660"/>
    <lineage>
        <taxon>Bacteria</taxon>
        <taxon>Bacillati</taxon>
        <taxon>Actinomycetota</taxon>
        <taxon>Actinomycetes</taxon>
        <taxon>Propionibacteriales</taxon>
        <taxon>Kribbellaceae</taxon>
        <taxon>Kribbella</taxon>
    </lineage>
</organism>
<dbReference type="Proteomes" id="UP000292385">
    <property type="component" value="Unassembled WGS sequence"/>
</dbReference>
<proteinExistence type="predicted"/>
<comment type="caution">
    <text evidence="2">The sequence shown here is derived from an EMBL/GenBank/DDBJ whole genome shotgun (WGS) entry which is preliminary data.</text>
</comment>
<accession>A0ABY2A283</accession>
<dbReference type="EMBL" id="SJJY01000007">
    <property type="protein sequence ID" value="TCC20390.1"/>
    <property type="molecule type" value="Genomic_DNA"/>
</dbReference>
<feature type="compositionally biased region" description="Basic and acidic residues" evidence="1">
    <location>
        <begin position="210"/>
        <end position="220"/>
    </location>
</feature>
<sequence length="226" mass="25703">MKDDDDRAFWAMFRWSPNGGYMPLVVRAWIWPRPRQAWYQFRLRWGGRLAPAKDLNLMLDAGGWRTFMAAIWLISSAKRADLRPRIERDMLAGRPCGYGWTYSFCTPLACLGTEADALILAAYLDHALTLPVEPEGYKTQRQGEALATLLYLDEQLGTSHAQRFLGEDGPWERWPGSADDDLSAGVDQIRTEVIFAAGGNPGTRKRLKQEHRQLQEEHRAAKSKPV</sequence>
<evidence type="ECO:0000313" key="3">
    <source>
        <dbReference type="Proteomes" id="UP000292385"/>
    </source>
</evidence>
<name>A0ABY2A283_9ACTN</name>
<dbReference type="InterPro" id="IPR046042">
    <property type="entry name" value="DUF6000"/>
</dbReference>
<keyword evidence="3" id="KW-1185">Reference proteome</keyword>
<reference evidence="2 3" key="1">
    <citation type="submission" date="2019-02" db="EMBL/GenBank/DDBJ databases">
        <title>Kribbella capetownensis sp. nov. and Kribbella speibonae sp. nov., isolated from soil.</title>
        <authorList>
            <person name="Curtis S.M."/>
            <person name="Norton I."/>
            <person name="Everest G.J."/>
            <person name="Meyers P.R."/>
        </authorList>
    </citation>
    <scope>NUCLEOTIDE SEQUENCE [LARGE SCALE GENOMIC DNA]</scope>
    <source>
        <strain evidence="2 3">SK5</strain>
    </source>
</reference>